<keyword evidence="3" id="KW-0472">Membrane</keyword>
<evidence type="ECO:0000256" key="3">
    <source>
        <dbReference type="SAM" id="Phobius"/>
    </source>
</evidence>
<name>A0A841BJU5_9ACTN</name>
<feature type="compositionally biased region" description="Basic and acidic residues" evidence="2">
    <location>
        <begin position="738"/>
        <end position="782"/>
    </location>
</feature>
<feature type="domain" description="Teneurin-like YD-shell" evidence="4">
    <location>
        <begin position="422"/>
        <end position="678"/>
    </location>
</feature>
<dbReference type="PANTHER" id="PTHR32305">
    <property type="match status" value="1"/>
</dbReference>
<dbReference type="Pfam" id="PF05593">
    <property type="entry name" value="RHS_repeat"/>
    <property type="match status" value="6"/>
</dbReference>
<protein>
    <submittedName>
        <fullName evidence="5">RHS repeat-associated protein</fullName>
    </submittedName>
</protein>
<comment type="caution">
    <text evidence="5">The sequence shown here is derived from an EMBL/GenBank/DDBJ whole genome shotgun (WGS) entry which is preliminary data.</text>
</comment>
<dbReference type="PANTHER" id="PTHR32305:SF15">
    <property type="entry name" value="PROTEIN RHSA-RELATED"/>
    <property type="match status" value="1"/>
</dbReference>
<dbReference type="NCBIfam" id="TIGR03696">
    <property type="entry name" value="Rhs_assc_core"/>
    <property type="match status" value="1"/>
</dbReference>
<evidence type="ECO:0000313" key="6">
    <source>
        <dbReference type="Proteomes" id="UP000587527"/>
    </source>
</evidence>
<sequence>MAADGGVWQVDYTPTGAGQVTSAKVTDPGGRITRYDFDADGFLATLAEAVGTPLARTTQYHRRAGSHLVDRVTDPLGRVTAIEHDADGNPTSITRAHGTPAASTVTIAYSGTALPGLPSGVTDQLGHATTLGYDADGDLIRETDALGHATVTTRDLLGRITAIADPAGNTRRFGWSDGDLVTVTDPLGLITAYGVDAAGRDVTERDPIGAVTRTSYDALDRPTLLRDALGATVTIGYDANGNVTSVRDERGNTTRYTFDPMDRLATRTDPLDRVDSYTWNLLGESATHTDRRGQTTVHIRDALGRLTGVDYNGSIADTFGYDAADRLTSAASTAPGGPVTRTYDTLDRLATEVTPRGTVTYGYDAADRQTSMTVTGQPPVTYAYDNADRLTGITRSGATTTYGYDDADRRTSRAYPNGVGTGYTYDAASRLTGMAHKRGATTLGELAYSYDPAGRRSAITGSWAEVDLPQPVSGTAYDAANQATSWNGTPMTYDANGNLTGDGDDTYTWDARDRLVGVSGSTTASYQYDPFGRRTRKVLSSTTTDLLYDGDSPVQELSGGLVVANILLGDDVDEVIARTDASGTRYPLDDALGSVVALTDGAGAVGTRYSYDPFGTTTASGPASSSPTGFTGRDNDGNGLYHYRNRYYSPGTGRFISSDPIGFGGGTTNLYSYVANDPVDATDPTGLFALEIIPAATILVIATLGLLAIYMAQHPPPRMRSFGTTSPAYVEPVPECESPMRSEHDAGGLDGDIRRALENNKRLTKKQEKALRRWEKREEKFEAQANAQKDRSKKNKKNGSSKQSRSNKGGGRK</sequence>
<evidence type="ECO:0000256" key="1">
    <source>
        <dbReference type="ARBA" id="ARBA00022737"/>
    </source>
</evidence>
<dbReference type="EMBL" id="JACHMN010000001">
    <property type="protein sequence ID" value="MBB5867608.1"/>
    <property type="molecule type" value="Genomic_DNA"/>
</dbReference>
<dbReference type="AlphaFoldDB" id="A0A841BJU5"/>
<reference evidence="5 6" key="1">
    <citation type="submission" date="2020-08" db="EMBL/GenBank/DDBJ databases">
        <title>Sequencing the genomes of 1000 actinobacteria strains.</title>
        <authorList>
            <person name="Klenk H.-P."/>
        </authorList>
    </citation>
    <scope>NUCLEOTIDE SEQUENCE [LARGE SCALE GENOMIC DNA]</scope>
    <source>
        <strain evidence="5 6">DSM 45362</strain>
    </source>
</reference>
<organism evidence="5 6">
    <name type="scientific">Allocatelliglobosispora scoriae</name>
    <dbReference type="NCBI Taxonomy" id="643052"/>
    <lineage>
        <taxon>Bacteria</taxon>
        <taxon>Bacillati</taxon>
        <taxon>Actinomycetota</taxon>
        <taxon>Actinomycetes</taxon>
        <taxon>Micromonosporales</taxon>
        <taxon>Micromonosporaceae</taxon>
        <taxon>Allocatelliglobosispora</taxon>
    </lineage>
</organism>
<dbReference type="Pfam" id="PF25023">
    <property type="entry name" value="TEN_YD-shell"/>
    <property type="match status" value="1"/>
</dbReference>
<keyword evidence="1" id="KW-0677">Repeat</keyword>
<dbReference type="InterPro" id="IPR031325">
    <property type="entry name" value="RHS_repeat"/>
</dbReference>
<feature type="compositionally biased region" description="Low complexity" evidence="2">
    <location>
        <begin position="617"/>
        <end position="632"/>
    </location>
</feature>
<dbReference type="NCBIfam" id="TIGR01643">
    <property type="entry name" value="YD_repeat_2x"/>
    <property type="match status" value="6"/>
</dbReference>
<dbReference type="InterPro" id="IPR006530">
    <property type="entry name" value="YD"/>
</dbReference>
<evidence type="ECO:0000313" key="5">
    <source>
        <dbReference type="EMBL" id="MBB5867608.1"/>
    </source>
</evidence>
<dbReference type="InterPro" id="IPR050708">
    <property type="entry name" value="T6SS_VgrG/RHS"/>
</dbReference>
<gene>
    <name evidence="5" type="ORF">F4553_000987</name>
</gene>
<keyword evidence="3" id="KW-1133">Transmembrane helix</keyword>
<proteinExistence type="predicted"/>
<dbReference type="InterPro" id="IPR056823">
    <property type="entry name" value="TEN-like_YD-shell"/>
</dbReference>
<evidence type="ECO:0000256" key="2">
    <source>
        <dbReference type="SAM" id="MobiDB-lite"/>
    </source>
</evidence>
<dbReference type="InterPro" id="IPR022385">
    <property type="entry name" value="Rhs_assc_core"/>
</dbReference>
<dbReference type="Gene3D" id="2.180.10.10">
    <property type="entry name" value="RHS repeat-associated core"/>
    <property type="match status" value="3"/>
</dbReference>
<keyword evidence="6" id="KW-1185">Reference proteome</keyword>
<accession>A0A841BJU5</accession>
<evidence type="ECO:0000259" key="4">
    <source>
        <dbReference type="Pfam" id="PF25023"/>
    </source>
</evidence>
<feature type="transmembrane region" description="Helical" evidence="3">
    <location>
        <begin position="692"/>
        <end position="712"/>
    </location>
</feature>
<keyword evidence="3" id="KW-0812">Transmembrane</keyword>
<dbReference type="Proteomes" id="UP000587527">
    <property type="component" value="Unassembled WGS sequence"/>
</dbReference>
<feature type="region of interest" description="Disordered" evidence="2">
    <location>
        <begin position="617"/>
        <end position="637"/>
    </location>
</feature>
<feature type="region of interest" description="Disordered" evidence="2">
    <location>
        <begin position="735"/>
        <end position="813"/>
    </location>
</feature>